<keyword evidence="1" id="KW-0472">Membrane</keyword>
<feature type="transmembrane region" description="Helical" evidence="1">
    <location>
        <begin position="333"/>
        <end position="351"/>
    </location>
</feature>
<keyword evidence="1" id="KW-0812">Transmembrane</keyword>
<sequence length="421" mass="47700">MIAKILSQYLQVMGIVPNLAALLKKITFHPNKVSIKEKVSSYTSVTHVFLDSILLVHALPLTTDDKKYIRLNKSRWTAVKIIFDIGFALLQLILILKWFDNQRSNSSERVVTDNWKNILMTFLLVLFIGTCFGLLHLIRFPREIVCVLNCSNHLEMERNHERKGVHGYVPYYFIGIMVISIITITAAPSTLFITSFVKPCMPPSFFTMAALPCKDWNDIPGHFLAKTAQALFAVYTGLVVFSTTECGLFVLLLYPVAVQLLLLDGLERDLDLEKCFRRIFLVQYRKLQLLSRLLNNAWKDPAVPLVVGCAILLSSTSLYVVLSSSNQIPQPVLALYSVGAFDMFVVIQLLFKILSFPYTRSVELINAARRRLKKGSRCEMKYIVSCSSLKVHLGNGTFFDRSTSLLVWMTALDVLVTFLLV</sequence>
<name>A0A226DM67_FOLCA</name>
<evidence type="ECO:0008006" key="4">
    <source>
        <dbReference type="Google" id="ProtNLM"/>
    </source>
</evidence>
<dbReference type="AlphaFoldDB" id="A0A226DM67"/>
<feature type="transmembrane region" description="Helical" evidence="1">
    <location>
        <begin position="81"/>
        <end position="99"/>
    </location>
</feature>
<keyword evidence="3" id="KW-1185">Reference proteome</keyword>
<feature type="transmembrane region" description="Helical" evidence="1">
    <location>
        <begin position="171"/>
        <end position="197"/>
    </location>
</feature>
<evidence type="ECO:0000313" key="3">
    <source>
        <dbReference type="Proteomes" id="UP000198287"/>
    </source>
</evidence>
<feature type="transmembrane region" description="Helical" evidence="1">
    <location>
        <begin position="232"/>
        <end position="254"/>
    </location>
</feature>
<protein>
    <recommendedName>
        <fullName evidence="4">Gustatory receptor</fullName>
    </recommendedName>
</protein>
<keyword evidence="1" id="KW-1133">Transmembrane helix</keyword>
<proteinExistence type="predicted"/>
<organism evidence="2 3">
    <name type="scientific">Folsomia candida</name>
    <name type="common">Springtail</name>
    <dbReference type="NCBI Taxonomy" id="158441"/>
    <lineage>
        <taxon>Eukaryota</taxon>
        <taxon>Metazoa</taxon>
        <taxon>Ecdysozoa</taxon>
        <taxon>Arthropoda</taxon>
        <taxon>Hexapoda</taxon>
        <taxon>Collembola</taxon>
        <taxon>Entomobryomorpha</taxon>
        <taxon>Isotomoidea</taxon>
        <taxon>Isotomidae</taxon>
        <taxon>Proisotominae</taxon>
        <taxon>Folsomia</taxon>
    </lineage>
</organism>
<gene>
    <name evidence="2" type="ORF">Fcan01_18986</name>
</gene>
<dbReference type="EMBL" id="LNIX01000016">
    <property type="protein sequence ID" value="OXA46098.1"/>
    <property type="molecule type" value="Genomic_DNA"/>
</dbReference>
<evidence type="ECO:0000256" key="1">
    <source>
        <dbReference type="SAM" id="Phobius"/>
    </source>
</evidence>
<accession>A0A226DM67</accession>
<evidence type="ECO:0000313" key="2">
    <source>
        <dbReference type="EMBL" id="OXA46098.1"/>
    </source>
</evidence>
<reference evidence="2 3" key="1">
    <citation type="submission" date="2015-12" db="EMBL/GenBank/DDBJ databases">
        <title>The genome of Folsomia candida.</title>
        <authorList>
            <person name="Faddeeva A."/>
            <person name="Derks M.F."/>
            <person name="Anvar Y."/>
            <person name="Smit S."/>
            <person name="Van Straalen N."/>
            <person name="Roelofs D."/>
        </authorList>
    </citation>
    <scope>NUCLEOTIDE SEQUENCE [LARGE SCALE GENOMIC DNA]</scope>
    <source>
        <strain evidence="2 3">VU population</strain>
        <tissue evidence="2">Whole body</tissue>
    </source>
</reference>
<comment type="caution">
    <text evidence="2">The sequence shown here is derived from an EMBL/GenBank/DDBJ whole genome shotgun (WGS) entry which is preliminary data.</text>
</comment>
<feature type="transmembrane region" description="Helical" evidence="1">
    <location>
        <begin position="119"/>
        <end position="138"/>
    </location>
</feature>
<dbReference type="Proteomes" id="UP000198287">
    <property type="component" value="Unassembled WGS sequence"/>
</dbReference>
<feature type="transmembrane region" description="Helical" evidence="1">
    <location>
        <begin position="302"/>
        <end position="321"/>
    </location>
</feature>